<comment type="caution">
    <text evidence="6">The sequence shown here is derived from an EMBL/GenBank/DDBJ whole genome shotgun (WGS) entry which is preliminary data.</text>
</comment>
<dbReference type="Proteomes" id="UP000284621">
    <property type="component" value="Unassembled WGS sequence"/>
</dbReference>
<feature type="transmembrane region" description="Helical" evidence="5">
    <location>
        <begin position="67"/>
        <end position="86"/>
    </location>
</feature>
<keyword evidence="4 5" id="KW-0472">Membrane</keyword>
<sequence>MEMDAIMLPLLTCLFIVFDSISGNISACANHIWKSSEMRRGLYHKFGSILLVALAYLIDYAQRFVDLGFQIPIAAGVCTYIILMELGSIVENIGKINPDLLPAQIRKIIGLDRKED</sequence>
<name>A0A414B826_9FIRM</name>
<dbReference type="AlphaFoldDB" id="A0A414B826"/>
<evidence type="ECO:0000313" key="7">
    <source>
        <dbReference type="Proteomes" id="UP000284621"/>
    </source>
</evidence>
<feature type="transmembrane region" description="Helical" evidence="5">
    <location>
        <begin position="6"/>
        <end position="30"/>
    </location>
</feature>
<gene>
    <name evidence="6" type="ORF">DW833_03645</name>
</gene>
<dbReference type="GO" id="GO:0016020">
    <property type="term" value="C:membrane"/>
    <property type="evidence" value="ECO:0007669"/>
    <property type="project" value="UniProtKB-SubCell"/>
</dbReference>
<organism evidence="6 7">
    <name type="scientific">Anaerobutyricum hallii</name>
    <dbReference type="NCBI Taxonomy" id="39488"/>
    <lineage>
        <taxon>Bacteria</taxon>
        <taxon>Bacillati</taxon>
        <taxon>Bacillota</taxon>
        <taxon>Clostridia</taxon>
        <taxon>Lachnospirales</taxon>
        <taxon>Lachnospiraceae</taxon>
        <taxon>Anaerobutyricum</taxon>
    </lineage>
</organism>
<keyword evidence="2 5" id="KW-0812">Transmembrane</keyword>
<evidence type="ECO:0000256" key="3">
    <source>
        <dbReference type="ARBA" id="ARBA00022989"/>
    </source>
</evidence>
<feature type="transmembrane region" description="Helical" evidence="5">
    <location>
        <begin position="42"/>
        <end position="61"/>
    </location>
</feature>
<dbReference type="EMBL" id="QSID01000003">
    <property type="protein sequence ID" value="RHC66943.1"/>
    <property type="molecule type" value="Genomic_DNA"/>
</dbReference>
<evidence type="ECO:0000256" key="2">
    <source>
        <dbReference type="ARBA" id="ARBA00022692"/>
    </source>
</evidence>
<evidence type="ECO:0000256" key="1">
    <source>
        <dbReference type="ARBA" id="ARBA00004141"/>
    </source>
</evidence>
<evidence type="ECO:0000313" key="6">
    <source>
        <dbReference type="EMBL" id="RHC66943.1"/>
    </source>
</evidence>
<reference evidence="6 7" key="1">
    <citation type="submission" date="2018-08" db="EMBL/GenBank/DDBJ databases">
        <title>A genome reference for cultivated species of the human gut microbiota.</title>
        <authorList>
            <person name="Zou Y."/>
            <person name="Xue W."/>
            <person name="Luo G."/>
        </authorList>
    </citation>
    <scope>NUCLEOTIDE SEQUENCE [LARGE SCALE GENOMIC DNA]</scope>
    <source>
        <strain evidence="6 7">AM34-3LB</strain>
    </source>
</reference>
<protein>
    <submittedName>
        <fullName evidence="6">Holin</fullName>
    </submittedName>
</protein>
<proteinExistence type="predicted"/>
<accession>A0A414B826</accession>
<keyword evidence="3 5" id="KW-1133">Transmembrane helix</keyword>
<comment type="subcellular location">
    <subcellularLocation>
        <location evidence="1">Membrane</location>
        <topology evidence="1">Multi-pass membrane protein</topology>
    </subcellularLocation>
</comment>
<evidence type="ECO:0000256" key="4">
    <source>
        <dbReference type="ARBA" id="ARBA00023136"/>
    </source>
</evidence>
<dbReference type="InterPro" id="IPR006480">
    <property type="entry name" value="Phage_holin_4_1"/>
</dbReference>
<keyword evidence="7" id="KW-1185">Reference proteome</keyword>
<dbReference type="Pfam" id="PF05105">
    <property type="entry name" value="Phage_holin_4_1"/>
    <property type="match status" value="1"/>
</dbReference>
<evidence type="ECO:0000256" key="5">
    <source>
        <dbReference type="SAM" id="Phobius"/>
    </source>
</evidence>